<evidence type="ECO:0000256" key="8">
    <source>
        <dbReference type="ARBA" id="ARBA00023306"/>
    </source>
</evidence>
<dbReference type="GO" id="GO:0030428">
    <property type="term" value="C:cell septum"/>
    <property type="evidence" value="ECO:0007669"/>
    <property type="project" value="TreeGrafter"/>
</dbReference>
<dbReference type="SUPFAM" id="SSF102829">
    <property type="entry name" value="Cell division protein ZapA-like"/>
    <property type="match status" value="1"/>
</dbReference>
<dbReference type="InterPro" id="IPR042233">
    <property type="entry name" value="Cell_div_ZapA_N"/>
</dbReference>
<name>A0A4V2PH54_9GAMM</name>
<dbReference type="AlphaFoldDB" id="A0A4V2PH54"/>
<proteinExistence type="inferred from homology"/>
<dbReference type="PANTHER" id="PTHR34981">
    <property type="entry name" value="CELL DIVISION PROTEIN ZAPA"/>
    <property type="match status" value="1"/>
</dbReference>
<dbReference type="InterPro" id="IPR036192">
    <property type="entry name" value="Cell_div_ZapA-like_sf"/>
</dbReference>
<comment type="subcellular location">
    <subcellularLocation>
        <location evidence="1">Cytoplasm</location>
    </subcellularLocation>
</comment>
<dbReference type="EMBL" id="SMFX01000001">
    <property type="protein sequence ID" value="TCK19356.1"/>
    <property type="molecule type" value="Genomic_DNA"/>
</dbReference>
<keyword evidence="8" id="KW-0131">Cell cycle</keyword>
<dbReference type="OrthoDB" id="5772359at2"/>
<protein>
    <recommendedName>
        <fullName evidence="3">Cell division protein ZapA</fullName>
    </recommendedName>
    <alternativeName>
        <fullName evidence="11">Z ring-associated protein ZapA</fullName>
    </alternativeName>
</protein>
<evidence type="ECO:0000256" key="6">
    <source>
        <dbReference type="ARBA" id="ARBA00023054"/>
    </source>
</evidence>
<keyword evidence="5 12" id="KW-0132">Cell division</keyword>
<organism evidence="12 13">
    <name type="scientific">Thiogranum longum</name>
    <dbReference type="NCBI Taxonomy" id="1537524"/>
    <lineage>
        <taxon>Bacteria</taxon>
        <taxon>Pseudomonadati</taxon>
        <taxon>Pseudomonadota</taxon>
        <taxon>Gammaproteobacteria</taxon>
        <taxon>Chromatiales</taxon>
        <taxon>Ectothiorhodospiraceae</taxon>
        <taxon>Thiogranum</taxon>
    </lineage>
</organism>
<comment type="similarity">
    <text evidence="2">Belongs to the ZapA family. Type 1 subfamily.</text>
</comment>
<evidence type="ECO:0000256" key="7">
    <source>
        <dbReference type="ARBA" id="ARBA00023210"/>
    </source>
</evidence>
<keyword evidence="6" id="KW-0175">Coiled coil</keyword>
<evidence type="ECO:0000256" key="4">
    <source>
        <dbReference type="ARBA" id="ARBA00022490"/>
    </source>
</evidence>
<reference evidence="12 13" key="1">
    <citation type="submission" date="2019-03" db="EMBL/GenBank/DDBJ databases">
        <title>Genomic Encyclopedia of Type Strains, Phase IV (KMG-IV): sequencing the most valuable type-strain genomes for metagenomic binning, comparative biology and taxonomic classification.</title>
        <authorList>
            <person name="Goeker M."/>
        </authorList>
    </citation>
    <scope>NUCLEOTIDE SEQUENCE [LARGE SCALE GENOMIC DNA]</scope>
    <source>
        <strain evidence="12 13">DSM 19610</strain>
    </source>
</reference>
<evidence type="ECO:0000313" key="12">
    <source>
        <dbReference type="EMBL" id="TCK19356.1"/>
    </source>
</evidence>
<evidence type="ECO:0000256" key="3">
    <source>
        <dbReference type="ARBA" id="ARBA00015195"/>
    </source>
</evidence>
<comment type="caution">
    <text evidence="12">The sequence shown here is derived from an EMBL/GenBank/DDBJ whole genome shotgun (WGS) entry which is preliminary data.</text>
</comment>
<keyword evidence="4" id="KW-0963">Cytoplasm</keyword>
<evidence type="ECO:0000256" key="10">
    <source>
        <dbReference type="ARBA" id="ARBA00026068"/>
    </source>
</evidence>
<gene>
    <name evidence="12" type="ORF">DFR30_2666</name>
</gene>
<evidence type="ECO:0000256" key="1">
    <source>
        <dbReference type="ARBA" id="ARBA00004496"/>
    </source>
</evidence>
<dbReference type="GO" id="GO:0000921">
    <property type="term" value="P:septin ring assembly"/>
    <property type="evidence" value="ECO:0007669"/>
    <property type="project" value="TreeGrafter"/>
</dbReference>
<dbReference type="Pfam" id="PF05164">
    <property type="entry name" value="ZapA"/>
    <property type="match status" value="1"/>
</dbReference>
<sequence>MSKAEPMRIQILGKEYLVACPDEEREALFASAEFLTEKMKEIRDNGKVVGADRIAVMAALNMAHELLGHRSSKDDYQFDVSKRIRALQDKIDVALNQGRQLEL</sequence>
<keyword evidence="13" id="KW-1185">Reference proteome</keyword>
<keyword evidence="7" id="KW-0717">Septation</keyword>
<evidence type="ECO:0000256" key="2">
    <source>
        <dbReference type="ARBA" id="ARBA00010074"/>
    </source>
</evidence>
<evidence type="ECO:0000256" key="11">
    <source>
        <dbReference type="ARBA" id="ARBA00033158"/>
    </source>
</evidence>
<dbReference type="InterPro" id="IPR007838">
    <property type="entry name" value="Cell_div_ZapA-like"/>
</dbReference>
<evidence type="ECO:0000256" key="9">
    <source>
        <dbReference type="ARBA" id="ARBA00024910"/>
    </source>
</evidence>
<dbReference type="GO" id="GO:0043093">
    <property type="term" value="P:FtsZ-dependent cytokinesis"/>
    <property type="evidence" value="ECO:0007669"/>
    <property type="project" value="TreeGrafter"/>
</dbReference>
<dbReference type="Gene3D" id="3.30.160.880">
    <property type="entry name" value="Cell division protein ZapA protomer, N-terminal domain"/>
    <property type="match status" value="1"/>
</dbReference>
<evidence type="ECO:0000256" key="5">
    <source>
        <dbReference type="ARBA" id="ARBA00022618"/>
    </source>
</evidence>
<accession>A0A4V2PH54</accession>
<evidence type="ECO:0000313" key="13">
    <source>
        <dbReference type="Proteomes" id="UP000295707"/>
    </source>
</evidence>
<dbReference type="RefSeq" id="WP_132973955.1">
    <property type="nucleotide sequence ID" value="NZ_SMFX01000001.1"/>
</dbReference>
<dbReference type="GO" id="GO:0032153">
    <property type="term" value="C:cell division site"/>
    <property type="evidence" value="ECO:0007669"/>
    <property type="project" value="TreeGrafter"/>
</dbReference>
<comment type="subunit">
    <text evidence="10">Homodimer. Interacts with FtsZ.</text>
</comment>
<dbReference type="Gene3D" id="1.20.5.50">
    <property type="match status" value="1"/>
</dbReference>
<dbReference type="GO" id="GO:0005829">
    <property type="term" value="C:cytosol"/>
    <property type="evidence" value="ECO:0007669"/>
    <property type="project" value="TreeGrafter"/>
</dbReference>
<comment type="function">
    <text evidence="9">Activator of cell division through the inhibition of FtsZ GTPase activity, therefore promoting FtsZ assembly into bundles of protofilaments necessary for the formation of the division Z ring. It is recruited early at mid-cell but it is not essential for cell division.</text>
</comment>
<dbReference type="GO" id="GO:0000917">
    <property type="term" value="P:division septum assembly"/>
    <property type="evidence" value="ECO:0007669"/>
    <property type="project" value="UniProtKB-KW"/>
</dbReference>
<dbReference type="PANTHER" id="PTHR34981:SF1">
    <property type="entry name" value="CELL DIVISION PROTEIN ZAPA"/>
    <property type="match status" value="1"/>
</dbReference>
<dbReference type="Proteomes" id="UP000295707">
    <property type="component" value="Unassembled WGS sequence"/>
</dbReference>